<dbReference type="Proteomes" id="UP000265801">
    <property type="component" value="Unassembled WGS sequence"/>
</dbReference>
<evidence type="ECO:0008006" key="4">
    <source>
        <dbReference type="Google" id="ProtNLM"/>
    </source>
</evidence>
<dbReference type="RefSeq" id="WP_119546078.1">
    <property type="nucleotide sequence ID" value="NZ_QXIR01000006.1"/>
</dbReference>
<reference evidence="2 3" key="1">
    <citation type="submission" date="2018-09" db="EMBL/GenBank/DDBJ databases">
        <title>Bacillus saliacetes sp. nov., isolated from Thai shrimp paste (Ka-pi).</title>
        <authorList>
            <person name="Daroonpunt R."/>
            <person name="Tanasupawat S."/>
            <person name="Yiamsombut S."/>
        </authorList>
    </citation>
    <scope>NUCLEOTIDE SEQUENCE [LARGE SCALE GENOMIC DNA]</scope>
    <source>
        <strain evidence="2 3">SKP7-4</strain>
    </source>
</reference>
<name>A0A3A1R1Z1_9BACI</name>
<proteinExistence type="predicted"/>
<dbReference type="EMBL" id="QXIR01000006">
    <property type="protein sequence ID" value="RIW36074.1"/>
    <property type="molecule type" value="Genomic_DNA"/>
</dbReference>
<dbReference type="OrthoDB" id="9808870at2"/>
<comment type="caution">
    <text evidence="2">The sequence shown here is derived from an EMBL/GenBank/DDBJ whole genome shotgun (WGS) entry which is preliminary data.</text>
</comment>
<organism evidence="2 3">
    <name type="scientific">Bacillus salacetis</name>
    <dbReference type="NCBI Taxonomy" id="2315464"/>
    <lineage>
        <taxon>Bacteria</taxon>
        <taxon>Bacillati</taxon>
        <taxon>Bacillota</taxon>
        <taxon>Bacilli</taxon>
        <taxon>Bacillales</taxon>
        <taxon>Bacillaceae</taxon>
        <taxon>Bacillus</taxon>
    </lineage>
</organism>
<protein>
    <recommendedName>
        <fullName evidence="4">EF-hand domain-containing protein</fullName>
    </recommendedName>
</protein>
<evidence type="ECO:0000313" key="2">
    <source>
        <dbReference type="EMBL" id="RIW36074.1"/>
    </source>
</evidence>
<dbReference type="PROSITE" id="PS00018">
    <property type="entry name" value="EF_HAND_1"/>
    <property type="match status" value="1"/>
</dbReference>
<sequence length="210" mass="24120">MKLTFFSKVITLLICIPLFVHSMNVKAYSESVGHSVIIVNDNWMTYDLYLPELSVGKNLGVDKDMNGYLTKEELRLSEESIEKIVNENLIIRSGEKKPVRKVSNIELVKHWNAPMVLIALEYKFNEPIHEYSIEYNIFLDQIDGKHQNQAIIQNGEIVTEYLITTENNHIDGKSTNTDLDENPSPENEGETNIGAFLFSKILLHTFRLFT</sequence>
<feature type="compositionally biased region" description="Acidic residues" evidence="1">
    <location>
        <begin position="178"/>
        <end position="189"/>
    </location>
</feature>
<dbReference type="InterPro" id="IPR018247">
    <property type="entry name" value="EF_Hand_1_Ca_BS"/>
</dbReference>
<dbReference type="AlphaFoldDB" id="A0A3A1R1Z1"/>
<gene>
    <name evidence="2" type="ORF">D3H55_06340</name>
</gene>
<feature type="region of interest" description="Disordered" evidence="1">
    <location>
        <begin position="169"/>
        <end position="191"/>
    </location>
</feature>
<accession>A0A3A1R1Z1</accession>
<evidence type="ECO:0000256" key="1">
    <source>
        <dbReference type="SAM" id="MobiDB-lite"/>
    </source>
</evidence>
<evidence type="ECO:0000313" key="3">
    <source>
        <dbReference type="Proteomes" id="UP000265801"/>
    </source>
</evidence>
<keyword evidence="3" id="KW-1185">Reference proteome</keyword>